<dbReference type="KEGG" id="ksc:CD178_01517"/>
<sequence length="168" mass="17757">MIDQSLFREAMSHLGAAVSIITTDGDAGRAGMTVSAVCSVTDTPPTLLVCINTRSRSHDAFVKNGVICVNVLSSGHQELSGLFASKADNETRFGQARWHERTGGAPVLEDAIVSFDCTIENVSTVGTHSVLFCVVRNIEIGTDGAGLIYFRRGYHPIGMVGAEQTGAA</sequence>
<accession>A0A347WBQ1</accession>
<dbReference type="InterPro" id="IPR002563">
    <property type="entry name" value="Flavin_Rdtase-like_dom"/>
</dbReference>
<dbReference type="PANTHER" id="PTHR30466:SF1">
    <property type="entry name" value="FMN REDUCTASE (NADH) RUTF"/>
    <property type="match status" value="1"/>
</dbReference>
<dbReference type="SUPFAM" id="SSF50475">
    <property type="entry name" value="FMN-binding split barrel"/>
    <property type="match status" value="1"/>
</dbReference>
<dbReference type="RefSeq" id="WP_102325554.1">
    <property type="nucleotide sequence ID" value="NZ_CALCQY010000045.1"/>
</dbReference>
<proteinExistence type="predicted"/>
<dbReference type="GO" id="GO:0052874">
    <property type="term" value="F:FMN reductase (NADH) activity"/>
    <property type="evidence" value="ECO:0007669"/>
    <property type="project" value="UniProtKB-EC"/>
</dbReference>
<dbReference type="SMART" id="SM00903">
    <property type="entry name" value="Flavin_Reduct"/>
    <property type="match status" value="1"/>
</dbReference>
<feature type="domain" description="Flavin reductase like" evidence="2">
    <location>
        <begin position="11"/>
        <end position="156"/>
    </location>
</feature>
<reference evidence="3 4" key="1">
    <citation type="submission" date="2017-08" db="EMBL/GenBank/DDBJ databases">
        <title>Complete genome sequence of Gluconacetobacter saccharivorans CV1 isolated from Fermented Vinegar.</title>
        <authorList>
            <person name="Kim S.-Y."/>
        </authorList>
    </citation>
    <scope>NUCLEOTIDE SEQUENCE [LARGE SCALE GENOMIC DNA]</scope>
    <source>
        <strain evidence="3 4">CV1</strain>
    </source>
</reference>
<dbReference type="GO" id="GO:0006208">
    <property type="term" value="P:pyrimidine nucleobase catabolic process"/>
    <property type="evidence" value="ECO:0007669"/>
    <property type="project" value="TreeGrafter"/>
</dbReference>
<dbReference type="InterPro" id="IPR050268">
    <property type="entry name" value="NADH-dep_flavin_reductase"/>
</dbReference>
<protein>
    <submittedName>
        <fullName evidence="3">FMN reductase (NADH) RutF</fullName>
        <ecNumber evidence="3">1.5.1.42</ecNumber>
    </submittedName>
</protein>
<dbReference type="PANTHER" id="PTHR30466">
    <property type="entry name" value="FLAVIN REDUCTASE"/>
    <property type="match status" value="1"/>
</dbReference>
<dbReference type="InterPro" id="IPR012349">
    <property type="entry name" value="Split_barrel_FMN-bd"/>
</dbReference>
<evidence type="ECO:0000256" key="1">
    <source>
        <dbReference type="ARBA" id="ARBA00023002"/>
    </source>
</evidence>
<dbReference type="Proteomes" id="UP000264120">
    <property type="component" value="Chromosome"/>
</dbReference>
<organism evidence="3 4">
    <name type="scientific">Komagataeibacter saccharivorans</name>
    <dbReference type="NCBI Taxonomy" id="265959"/>
    <lineage>
        <taxon>Bacteria</taxon>
        <taxon>Pseudomonadati</taxon>
        <taxon>Pseudomonadota</taxon>
        <taxon>Alphaproteobacteria</taxon>
        <taxon>Acetobacterales</taxon>
        <taxon>Acetobacteraceae</taxon>
        <taxon>Komagataeibacter</taxon>
    </lineage>
</organism>
<dbReference type="Pfam" id="PF01613">
    <property type="entry name" value="Flavin_Reduct"/>
    <property type="match status" value="1"/>
</dbReference>
<dbReference type="EMBL" id="CP023036">
    <property type="protein sequence ID" value="AXY22294.1"/>
    <property type="molecule type" value="Genomic_DNA"/>
</dbReference>
<gene>
    <name evidence="3" type="primary">rutF_2</name>
    <name evidence="3" type="ORF">CD178_01517</name>
</gene>
<dbReference type="OrthoDB" id="9789254at2"/>
<dbReference type="GO" id="GO:0010181">
    <property type="term" value="F:FMN binding"/>
    <property type="evidence" value="ECO:0007669"/>
    <property type="project" value="InterPro"/>
</dbReference>
<dbReference type="EC" id="1.5.1.42" evidence="3"/>
<dbReference type="GO" id="GO:0042602">
    <property type="term" value="F:riboflavin reductase (NADPH) activity"/>
    <property type="evidence" value="ECO:0007669"/>
    <property type="project" value="TreeGrafter"/>
</dbReference>
<evidence type="ECO:0000313" key="3">
    <source>
        <dbReference type="EMBL" id="AXY22294.1"/>
    </source>
</evidence>
<keyword evidence="1 3" id="KW-0560">Oxidoreductase</keyword>
<dbReference type="AlphaFoldDB" id="A0A347WBQ1"/>
<name>A0A347WBQ1_9PROT</name>
<evidence type="ECO:0000259" key="2">
    <source>
        <dbReference type="SMART" id="SM00903"/>
    </source>
</evidence>
<evidence type="ECO:0000313" key="4">
    <source>
        <dbReference type="Proteomes" id="UP000264120"/>
    </source>
</evidence>
<dbReference type="Gene3D" id="2.30.110.10">
    <property type="entry name" value="Electron Transport, Fmn-binding Protein, Chain A"/>
    <property type="match status" value="1"/>
</dbReference>
<keyword evidence="4" id="KW-1185">Reference proteome</keyword>